<dbReference type="RefSeq" id="WP_144044940.1">
    <property type="nucleotide sequence ID" value="NZ_CP041614.1"/>
</dbReference>
<gene>
    <name evidence="1" type="ORF">FM037_03990</name>
</gene>
<reference evidence="1 2" key="1">
    <citation type="submission" date="2019-07" db="EMBL/GenBank/DDBJ databases">
        <title>Shewanella sp. YLB-06 whole genomic sequence.</title>
        <authorList>
            <person name="Yu L."/>
        </authorList>
    </citation>
    <scope>NUCLEOTIDE SEQUENCE [LARGE SCALE GENOMIC DNA]</scope>
    <source>
        <strain evidence="1 2">YLB-06</strain>
    </source>
</reference>
<dbReference type="Proteomes" id="UP000315947">
    <property type="component" value="Chromosome"/>
</dbReference>
<proteinExistence type="predicted"/>
<accession>A0ABX5WZX2</accession>
<evidence type="ECO:0000313" key="1">
    <source>
        <dbReference type="EMBL" id="QDO82551.1"/>
    </source>
</evidence>
<name>A0ABX5WZX2_9GAMM</name>
<protein>
    <submittedName>
        <fullName evidence="1">Uncharacterized protein</fullName>
    </submittedName>
</protein>
<organism evidence="1 2">
    <name type="scientific">Shewanella psychropiezotolerans</name>
    <dbReference type="NCBI Taxonomy" id="2593655"/>
    <lineage>
        <taxon>Bacteria</taxon>
        <taxon>Pseudomonadati</taxon>
        <taxon>Pseudomonadota</taxon>
        <taxon>Gammaproteobacteria</taxon>
        <taxon>Alteromonadales</taxon>
        <taxon>Shewanellaceae</taxon>
        <taxon>Shewanella</taxon>
    </lineage>
</organism>
<keyword evidence="2" id="KW-1185">Reference proteome</keyword>
<evidence type="ECO:0000313" key="2">
    <source>
        <dbReference type="Proteomes" id="UP000315947"/>
    </source>
</evidence>
<dbReference type="EMBL" id="CP041614">
    <property type="protein sequence ID" value="QDO82551.1"/>
    <property type="molecule type" value="Genomic_DNA"/>
</dbReference>
<sequence>MDLANKVRTDSEHELHITNIALLSDRNNCDFIDMDGLKFRIETNGSQVCRFSYTVEPISDDFSGSQSGISQIVVSDVRDTRDENILPDSLPPISKMAYQSEVLSLDLTPYLPNGFVLDTKSVELAGTTDTGELGSFESQGSSIIYRAPDEALGVVRIYYSAISNMDNLLPGVIYVTISDLANANTAPIASINETLGDKILADSPTDSFLIDIEDYVFDVDGDKLQLIDVYTNGLGWASDLTQFTFEYSPNLSGMQYITYIVADHHGGYGIGTLNFYVRSYDIIFDADQNITFYPTYTLEEIASTEGTFSDIYVENGTQGEAGEYPIFNEDLADAYCVTRGLVLPRASQLQSLYTDPLGSSSVFETKYKWPSGSSYIATDGTFSLNDGISSAASGQEGYVSCVEQVEFPSDYNFSSKYLGADWDENTIVLASAAVDGNNIPLPPSKYGLKYKVVDTNPEGLAGEVIVEVHENNIVVKKRSDAVFQAVLEITDLMVQGDIQDITTLIVGTGACPNGVSVNDTQYLGCIPVLDNRDTSEKYTGAVADHILINLGYQLDQFGDEIPYLKTSNTTPDYSYYDLNDVSDISESVMKSAINQYAQDYCDIANAVELAGRDNWTWYIQNPDNTMKEEWFSDATFPMAQNLTRWISNEAGIDLAMSGQGVFFFKDKTTNQLNQNVDTQAIAYQPRGSSDHKAWQYITCYSPD</sequence>